<evidence type="ECO:0000313" key="2">
    <source>
        <dbReference type="EMBL" id="CCB58132.1"/>
    </source>
</evidence>
<sequence length="28" mass="3145">MGPTPSHTREPNKSPLSTMGYRTSRLKN</sequence>
<dbReference type="HOGENOM" id="CLU_3413549_0_0_1"/>
<dbReference type="Proteomes" id="UP000009183">
    <property type="component" value="Chromosome 14"/>
</dbReference>
<feature type="region of interest" description="Disordered" evidence="1">
    <location>
        <begin position="1"/>
        <end position="28"/>
    </location>
</feature>
<dbReference type="EMBL" id="FN596249">
    <property type="protein sequence ID" value="CCB58132.1"/>
    <property type="molecule type" value="Genomic_DNA"/>
</dbReference>
<reference evidence="3" key="1">
    <citation type="journal article" date="2007" name="Nature">
        <title>The grapevine genome sequence suggests ancestral hexaploidization in major angiosperm phyla.</title>
        <authorList>
            <consortium name="The French-Italian Public Consortium for Grapevine Genome Characterization."/>
            <person name="Jaillon O."/>
            <person name="Aury J.-M."/>
            <person name="Noel B."/>
            <person name="Policriti A."/>
            <person name="Clepet C."/>
            <person name="Casagrande A."/>
            <person name="Choisne N."/>
            <person name="Aubourg S."/>
            <person name="Vitulo N."/>
            <person name="Jubin C."/>
            <person name="Vezzi A."/>
            <person name="Legeai F."/>
            <person name="Hugueney P."/>
            <person name="Dasilva C."/>
            <person name="Horner D."/>
            <person name="Mica E."/>
            <person name="Jublot D."/>
            <person name="Poulain J."/>
            <person name="Bruyere C."/>
            <person name="Billault A."/>
            <person name="Segurens B."/>
            <person name="Gouyvenoux M."/>
            <person name="Ugarte E."/>
            <person name="Cattonaro F."/>
            <person name="Anthouard V."/>
            <person name="Vico V."/>
            <person name="Del Fabbro C."/>
            <person name="Alaux M."/>
            <person name="Di Gaspero G."/>
            <person name="Dumas V."/>
            <person name="Felice N."/>
            <person name="Paillard S."/>
            <person name="Juman I."/>
            <person name="Moroldo M."/>
            <person name="Scalabrin S."/>
            <person name="Canaguier A."/>
            <person name="Le Clainche I."/>
            <person name="Malacrida G."/>
            <person name="Durand E."/>
            <person name="Pesole G."/>
            <person name="Laucou V."/>
            <person name="Chatelet P."/>
            <person name="Merdinoglu D."/>
            <person name="Delledonne M."/>
            <person name="Pezzotti M."/>
            <person name="Lecharny A."/>
            <person name="Scarpelli C."/>
            <person name="Artiguenave F."/>
            <person name="Pe M.E."/>
            <person name="Valle G."/>
            <person name="Morgante M."/>
            <person name="Caboche M."/>
            <person name="Adam-Blondon A.-F."/>
            <person name="Weissenbach J."/>
            <person name="Quetier F."/>
            <person name="Wincker P."/>
        </authorList>
    </citation>
    <scope>NUCLEOTIDE SEQUENCE [LARGE SCALE GENOMIC DNA]</scope>
    <source>
        <strain evidence="3">cv. Pinot noir / PN40024</strain>
    </source>
</reference>
<evidence type="ECO:0000313" key="3">
    <source>
        <dbReference type="Proteomes" id="UP000009183"/>
    </source>
</evidence>
<name>F6HTX1_VITVI</name>
<evidence type="ECO:0000256" key="1">
    <source>
        <dbReference type="SAM" id="MobiDB-lite"/>
    </source>
</evidence>
<dbReference type="AlphaFoldDB" id="F6HTX1"/>
<keyword evidence="3" id="KW-1185">Reference proteome</keyword>
<dbReference type="PaxDb" id="29760-VIT_14s0030g01110.t01"/>
<proteinExistence type="predicted"/>
<dbReference type="InParanoid" id="F6HTX1"/>
<accession>F6HTX1</accession>
<organism evidence="2 3">
    <name type="scientific">Vitis vinifera</name>
    <name type="common">Grape</name>
    <dbReference type="NCBI Taxonomy" id="29760"/>
    <lineage>
        <taxon>Eukaryota</taxon>
        <taxon>Viridiplantae</taxon>
        <taxon>Streptophyta</taxon>
        <taxon>Embryophyta</taxon>
        <taxon>Tracheophyta</taxon>
        <taxon>Spermatophyta</taxon>
        <taxon>Magnoliopsida</taxon>
        <taxon>eudicotyledons</taxon>
        <taxon>Gunneridae</taxon>
        <taxon>Pentapetalae</taxon>
        <taxon>rosids</taxon>
        <taxon>Vitales</taxon>
        <taxon>Vitaceae</taxon>
        <taxon>Viteae</taxon>
        <taxon>Vitis</taxon>
    </lineage>
</organism>
<protein>
    <submittedName>
        <fullName evidence="2">Uncharacterized protein</fullName>
    </submittedName>
</protein>
<gene>
    <name evidence="2" type="ordered locus">VIT_14s0030g01110</name>
</gene>